<sequence>MLAGCGIAITCTPTLADLLGCEGTWETAEATPAGAALLARHPDTATALEVLLAVG</sequence>
<dbReference type="EMBL" id="JBJVNE010000023">
    <property type="protein sequence ID" value="MFM9651790.1"/>
    <property type="molecule type" value="Genomic_DNA"/>
</dbReference>
<accession>A0ABW9ITJ2</accession>
<reference evidence="1 2" key="1">
    <citation type="submission" date="2024-12" db="EMBL/GenBank/DDBJ databases">
        <title>Forecasting of Potato common scab and diversities of Pathogenic streptomyces spp. in china.</title>
        <authorList>
            <person name="Handique U."/>
            <person name="Wu J."/>
        </authorList>
    </citation>
    <scope>NUCLEOTIDE SEQUENCE [LARGE SCALE GENOMIC DNA]</scope>
    <source>
        <strain evidence="1 2">ZRIMU1585</strain>
    </source>
</reference>
<evidence type="ECO:0000313" key="2">
    <source>
        <dbReference type="Proteomes" id="UP001631993"/>
    </source>
</evidence>
<gene>
    <name evidence="1" type="ORF">ACKI1S_37275</name>
</gene>
<dbReference type="RefSeq" id="WP_409085414.1">
    <property type="nucleotide sequence ID" value="NZ_JBJVMW010000027.1"/>
</dbReference>
<comment type="caution">
    <text evidence="1">The sequence shown here is derived from an EMBL/GenBank/DDBJ whole genome shotgun (WGS) entry which is preliminary data.</text>
</comment>
<proteinExistence type="predicted"/>
<keyword evidence="2" id="KW-1185">Reference proteome</keyword>
<dbReference type="Proteomes" id="UP001631993">
    <property type="component" value="Unassembled WGS sequence"/>
</dbReference>
<organism evidence="1 2">
    <name type="scientific">Streptomyces galilaeus</name>
    <dbReference type="NCBI Taxonomy" id="33899"/>
    <lineage>
        <taxon>Bacteria</taxon>
        <taxon>Bacillati</taxon>
        <taxon>Actinomycetota</taxon>
        <taxon>Actinomycetes</taxon>
        <taxon>Kitasatosporales</taxon>
        <taxon>Streptomycetaceae</taxon>
        <taxon>Streptomyces</taxon>
    </lineage>
</organism>
<evidence type="ECO:0000313" key="1">
    <source>
        <dbReference type="EMBL" id="MFM9651790.1"/>
    </source>
</evidence>
<name>A0ABW9ITJ2_STRGJ</name>
<protein>
    <submittedName>
        <fullName evidence="1">Uncharacterized protein</fullName>
    </submittedName>
</protein>